<feature type="signal peptide" evidence="2">
    <location>
        <begin position="1"/>
        <end position="27"/>
    </location>
</feature>
<reference evidence="3 4" key="1">
    <citation type="journal article" date="2016" name="Nat. Commun.">
        <title>Thousands of microbial genomes shed light on interconnected biogeochemical processes in an aquifer system.</title>
        <authorList>
            <person name="Anantharaman K."/>
            <person name="Brown C.T."/>
            <person name="Hug L.A."/>
            <person name="Sharon I."/>
            <person name="Castelle C.J."/>
            <person name="Probst A.J."/>
            <person name="Thomas B.C."/>
            <person name="Singh A."/>
            <person name="Wilkins M.J."/>
            <person name="Karaoz U."/>
            <person name="Brodie E.L."/>
            <person name="Williams K.H."/>
            <person name="Hubbard S.S."/>
            <person name="Banfield J.F."/>
        </authorList>
    </citation>
    <scope>NUCLEOTIDE SEQUENCE [LARGE SCALE GENOMIC DNA]</scope>
</reference>
<name>A0A1G2K968_9BACT</name>
<keyword evidence="2" id="KW-0732">Signal</keyword>
<evidence type="ECO:0000256" key="2">
    <source>
        <dbReference type="SAM" id="SignalP"/>
    </source>
</evidence>
<dbReference type="Proteomes" id="UP000177152">
    <property type="component" value="Unassembled WGS sequence"/>
</dbReference>
<dbReference type="InterPro" id="IPR013783">
    <property type="entry name" value="Ig-like_fold"/>
</dbReference>
<organism evidence="3 4">
    <name type="scientific">Candidatus Sungbacteria bacterium RIFCSPHIGHO2_01_FULL_47_32</name>
    <dbReference type="NCBI Taxonomy" id="1802264"/>
    <lineage>
        <taxon>Bacteria</taxon>
        <taxon>Candidatus Sungiibacteriota</taxon>
    </lineage>
</organism>
<evidence type="ECO:0000313" key="4">
    <source>
        <dbReference type="Proteomes" id="UP000177152"/>
    </source>
</evidence>
<evidence type="ECO:0000256" key="1">
    <source>
        <dbReference type="SAM" id="MobiDB-lite"/>
    </source>
</evidence>
<feature type="chain" id="PRO_5009583381" description="Bacterial Ig-like domain-containing protein" evidence="2">
    <location>
        <begin position="28"/>
        <end position="280"/>
    </location>
</feature>
<dbReference type="CDD" id="cd22249">
    <property type="entry name" value="UDM1_RNF168_RNF169-like"/>
    <property type="match status" value="1"/>
</dbReference>
<evidence type="ECO:0008006" key="5">
    <source>
        <dbReference type="Google" id="ProtNLM"/>
    </source>
</evidence>
<evidence type="ECO:0000313" key="3">
    <source>
        <dbReference type="EMBL" id="OGZ95925.1"/>
    </source>
</evidence>
<sequence length="280" mass="29208">MNKFINQKVSIALASVGILATAALVFAQTADTIAPTVSVTAPVASAVVSGSVAVSATSTDDVGVAGVQFKLDGTNLGAEVTTAPYSVSWNTVLTSNGAHLLTAVARDGTGNSTTSAPVSVTVSNITTLPPTPTSTPNPEVFRKQTLEINPSGNVQIHNAKVLSNSSSALSVQVWGLTLSVAITGDTKLQGHGMIMVGDIHTGDAVDVKGKMDAGTGAITAREIRDDYAKNKGDAEREAKISELRELIKKLMQQVDELRGKGKMLQNEIRDSKKNNHEDDD</sequence>
<feature type="compositionally biased region" description="Basic and acidic residues" evidence="1">
    <location>
        <begin position="267"/>
        <end position="280"/>
    </location>
</feature>
<dbReference type="Gene3D" id="2.60.40.10">
    <property type="entry name" value="Immunoglobulins"/>
    <property type="match status" value="1"/>
</dbReference>
<dbReference type="Pfam" id="PF17957">
    <property type="entry name" value="Big_7"/>
    <property type="match status" value="1"/>
</dbReference>
<proteinExistence type="predicted"/>
<dbReference type="AlphaFoldDB" id="A0A1G2K968"/>
<comment type="caution">
    <text evidence="3">The sequence shown here is derived from an EMBL/GenBank/DDBJ whole genome shotgun (WGS) entry which is preliminary data.</text>
</comment>
<feature type="region of interest" description="Disordered" evidence="1">
    <location>
        <begin position="258"/>
        <end position="280"/>
    </location>
</feature>
<dbReference type="EMBL" id="MHQC01000002">
    <property type="protein sequence ID" value="OGZ95925.1"/>
    <property type="molecule type" value="Genomic_DNA"/>
</dbReference>
<gene>
    <name evidence="3" type="ORF">A2633_02470</name>
</gene>
<protein>
    <recommendedName>
        <fullName evidence="5">Bacterial Ig-like domain-containing protein</fullName>
    </recommendedName>
</protein>
<accession>A0A1G2K968</accession>